<keyword evidence="1" id="KW-0862">Zinc</keyword>
<dbReference type="InterPro" id="IPR051718">
    <property type="entry name" value="ARF_GTPase-activating"/>
</dbReference>
<dbReference type="PROSITE" id="PS50115">
    <property type="entry name" value="ARFGAP"/>
    <property type="match status" value="1"/>
</dbReference>
<sequence length="400" mass="45525">MYTSKYQIQLANLLHDSRNNNWCSDCHNYNPQWCSTTYNVFICTRCATIHRKVLNREPYSSNIKSITLDRWTNEELHQFINGNTQNIPLTINKIMSTSSDDPYDLEQLVKRKYMDPMVRENDSSGERMYSSTIYPVLTGRMAKDYELSKFSSHIKQIQNKSSTFYSVDNIVEALSLTHGNIFEAMKILRYNKDRDHRSDQPHNHDNDLPPPKLPKRPDNSLRPAVFDGFSGGNTTGNASLPPQPKPAIFDGLNLAPTAMEYNNTGYTNPTQGLSQNNTFGNNTTSNIYGFQKPTQQSAQQTIPIQQFMSAQPTHSDPLVSLHQQQQPLAQEVPFQQQQFVQQAPIQQQQAQFMLQQSQLSGQSALASQQPMFIPNTPNSIHGQPTFPNAQPQQPFYQAPF</sequence>
<dbReference type="PANTHER" id="PTHR45705">
    <property type="entry name" value="FI20236P1"/>
    <property type="match status" value="1"/>
</dbReference>
<dbReference type="PANTHER" id="PTHR45705:SF9">
    <property type="entry name" value="PROTEIN GTS1"/>
    <property type="match status" value="1"/>
</dbReference>
<dbReference type="RefSeq" id="XP_022464209.1">
    <property type="nucleotide sequence ID" value="XM_022607633.1"/>
</dbReference>
<dbReference type="AlphaFoldDB" id="J7RKF5"/>
<dbReference type="STRING" id="1071383.J7RKF5"/>
<dbReference type="KEGG" id="kng:KNAG_0D02130"/>
<dbReference type="HOGENOM" id="CLU_688996_0_0_1"/>
<dbReference type="InterPro" id="IPR001164">
    <property type="entry name" value="ArfGAP_dom"/>
</dbReference>
<dbReference type="PRINTS" id="PR00405">
    <property type="entry name" value="REVINTRACTNG"/>
</dbReference>
<dbReference type="InterPro" id="IPR037278">
    <property type="entry name" value="ARFGAP/RecO"/>
</dbReference>
<keyword evidence="5" id="KW-1185">Reference proteome</keyword>
<dbReference type="Gene3D" id="1.10.220.150">
    <property type="entry name" value="Arf GTPase activating protein"/>
    <property type="match status" value="1"/>
</dbReference>
<dbReference type="GO" id="GO:0005096">
    <property type="term" value="F:GTPase activator activity"/>
    <property type="evidence" value="ECO:0007669"/>
    <property type="project" value="InterPro"/>
</dbReference>
<dbReference type="OrthoDB" id="10266696at2759"/>
<feature type="region of interest" description="Disordered" evidence="2">
    <location>
        <begin position="194"/>
        <end position="249"/>
    </location>
</feature>
<dbReference type="GO" id="GO:0005737">
    <property type="term" value="C:cytoplasm"/>
    <property type="evidence" value="ECO:0007669"/>
    <property type="project" value="TreeGrafter"/>
</dbReference>
<evidence type="ECO:0000259" key="3">
    <source>
        <dbReference type="PROSITE" id="PS50115"/>
    </source>
</evidence>
<evidence type="ECO:0000313" key="5">
    <source>
        <dbReference type="Proteomes" id="UP000006310"/>
    </source>
</evidence>
<proteinExistence type="predicted"/>
<dbReference type="EMBL" id="HE978317">
    <property type="protein sequence ID" value="CCK69963.1"/>
    <property type="molecule type" value="Genomic_DNA"/>
</dbReference>
<keyword evidence="1" id="KW-0863">Zinc-finger</keyword>
<protein>
    <recommendedName>
        <fullName evidence="3">Arf-GAP domain-containing protein</fullName>
    </recommendedName>
</protein>
<feature type="region of interest" description="Disordered" evidence="2">
    <location>
        <begin position="377"/>
        <end position="400"/>
    </location>
</feature>
<accession>J7RKF5</accession>
<name>J7RKF5_HUIN7</name>
<dbReference type="Proteomes" id="UP000006310">
    <property type="component" value="Chromosome 4"/>
</dbReference>
<evidence type="ECO:0000313" key="4">
    <source>
        <dbReference type="EMBL" id="CCK69963.1"/>
    </source>
</evidence>
<keyword evidence="1" id="KW-0479">Metal-binding</keyword>
<dbReference type="GeneID" id="34525652"/>
<evidence type="ECO:0000256" key="1">
    <source>
        <dbReference type="PROSITE-ProRule" id="PRU00288"/>
    </source>
</evidence>
<dbReference type="OMA" id="SHHNPQG"/>
<feature type="compositionally biased region" description="Basic and acidic residues" evidence="2">
    <location>
        <begin position="194"/>
        <end position="207"/>
    </location>
</feature>
<reference evidence="4 5" key="1">
    <citation type="journal article" date="2011" name="Proc. Natl. Acad. Sci. U.S.A.">
        <title>Evolutionary erosion of yeast sex chromosomes by mating-type switching accidents.</title>
        <authorList>
            <person name="Gordon J.L."/>
            <person name="Armisen D."/>
            <person name="Proux-Wera E."/>
            <person name="Oheigeartaigh S.S."/>
            <person name="Byrne K.P."/>
            <person name="Wolfe K.H."/>
        </authorList>
    </citation>
    <scope>NUCLEOTIDE SEQUENCE [LARGE SCALE GENOMIC DNA]</scope>
    <source>
        <strain evidence="5">ATCC MYA-139 / BCRC 22969 / CBS 8797 / CCRC 22969 / KCTC 17520 / NBRC 10181 / NCYC 3082</strain>
    </source>
</reference>
<reference evidence="5" key="2">
    <citation type="submission" date="2012-08" db="EMBL/GenBank/DDBJ databases">
        <title>Genome sequence of Kazachstania naganishii.</title>
        <authorList>
            <person name="Gordon J.L."/>
            <person name="Armisen D."/>
            <person name="Proux-Wera E."/>
            <person name="OhEigeartaigh S.S."/>
            <person name="Byrne K.P."/>
            <person name="Wolfe K.H."/>
        </authorList>
    </citation>
    <scope>NUCLEOTIDE SEQUENCE [LARGE SCALE GENOMIC DNA]</scope>
    <source>
        <strain evidence="5">ATCC MYA-139 / BCRC 22969 / CBS 8797 / CCRC 22969 / KCTC 17520 / NBRC 10181 / NCYC 3082</strain>
    </source>
</reference>
<dbReference type="SUPFAM" id="SSF57863">
    <property type="entry name" value="ArfGap/RecO-like zinc finger"/>
    <property type="match status" value="1"/>
</dbReference>
<gene>
    <name evidence="4" type="primary">KNAG0D02130</name>
    <name evidence="4" type="ordered locus">KNAG_0D02130</name>
</gene>
<feature type="compositionally biased region" description="Low complexity" evidence="2">
    <location>
        <begin position="386"/>
        <end position="400"/>
    </location>
</feature>
<dbReference type="SMART" id="SM00105">
    <property type="entry name" value="ArfGap"/>
    <property type="match status" value="1"/>
</dbReference>
<organism evidence="4 5">
    <name type="scientific">Huiozyma naganishii (strain ATCC MYA-139 / BCRC 22969 / CBS 8797 / KCTC 17520 / NBRC 10181 / NCYC 3082 / Yp74L-3)</name>
    <name type="common">Yeast</name>
    <name type="synonym">Kazachstania naganishii</name>
    <dbReference type="NCBI Taxonomy" id="1071383"/>
    <lineage>
        <taxon>Eukaryota</taxon>
        <taxon>Fungi</taxon>
        <taxon>Dikarya</taxon>
        <taxon>Ascomycota</taxon>
        <taxon>Saccharomycotina</taxon>
        <taxon>Saccharomycetes</taxon>
        <taxon>Saccharomycetales</taxon>
        <taxon>Saccharomycetaceae</taxon>
        <taxon>Huiozyma</taxon>
    </lineage>
</organism>
<feature type="domain" description="Arf-GAP" evidence="3">
    <location>
        <begin position="8"/>
        <end position="126"/>
    </location>
</feature>
<dbReference type="GO" id="GO:0008270">
    <property type="term" value="F:zinc ion binding"/>
    <property type="evidence" value="ECO:0007669"/>
    <property type="project" value="UniProtKB-KW"/>
</dbReference>
<dbReference type="Pfam" id="PF01412">
    <property type="entry name" value="ArfGap"/>
    <property type="match status" value="1"/>
</dbReference>
<evidence type="ECO:0000256" key="2">
    <source>
        <dbReference type="SAM" id="MobiDB-lite"/>
    </source>
</evidence>
<dbReference type="eggNOG" id="KOG0703">
    <property type="taxonomic scope" value="Eukaryota"/>
</dbReference>
<dbReference type="InterPro" id="IPR038508">
    <property type="entry name" value="ArfGAP_dom_sf"/>
</dbReference>